<accession>A0ABT2JTI5</accession>
<evidence type="ECO:0000313" key="3">
    <source>
        <dbReference type="Proteomes" id="UP001156389"/>
    </source>
</evidence>
<gene>
    <name evidence="2" type="ORF">LHJ74_14930</name>
</gene>
<evidence type="ECO:0000313" key="2">
    <source>
        <dbReference type="EMBL" id="MCT2591187.1"/>
    </source>
</evidence>
<dbReference type="Pfam" id="PF09250">
    <property type="entry name" value="Prim-Pol"/>
    <property type="match status" value="1"/>
</dbReference>
<dbReference type="RefSeq" id="WP_260218513.1">
    <property type="nucleotide sequence ID" value="NZ_JAJAGO010000006.1"/>
</dbReference>
<name>A0ABT2JTI5_9ACTN</name>
<reference evidence="2 3" key="1">
    <citation type="submission" date="2021-10" db="EMBL/GenBank/DDBJ databases">
        <title>Streptomyces gossypii sp. nov., isolated from soil collected from cotton field.</title>
        <authorList>
            <person name="Ge X."/>
            <person name="Chen X."/>
            <person name="Liu W."/>
        </authorList>
    </citation>
    <scope>NUCLEOTIDE SEQUENCE [LARGE SCALE GENOMIC DNA]</scope>
    <source>
        <strain evidence="2 3">N2-109</strain>
    </source>
</reference>
<dbReference type="InterPro" id="IPR015330">
    <property type="entry name" value="DNA_primase/pol_bifunc_N"/>
</dbReference>
<feature type="domain" description="DNA primase/polymerase bifunctional N-terminal" evidence="1">
    <location>
        <begin position="17"/>
        <end position="121"/>
    </location>
</feature>
<proteinExistence type="predicted"/>
<evidence type="ECO:0000259" key="1">
    <source>
        <dbReference type="Pfam" id="PF09250"/>
    </source>
</evidence>
<sequence>MSDPVGPAANVAPAAPVTPEGADWLASASRFPRSVHALWALRPGAPSVLPCGSVFDVASTPAHQGRALLDCLWSRGRGSGPVAVHRGRLLLFAAPGTADRLPALLRWEEWRSDAEGAAFPPLLCHGLGDAVTVPALIPDASAGEAPPCRLPAGPSRWLVPPGVRHPWLPGPELLLWACVRTLRSSRAGGGGGGGGRTNFHYAGS</sequence>
<keyword evidence="3" id="KW-1185">Reference proteome</keyword>
<protein>
    <submittedName>
        <fullName evidence="2">Bifunctional DNA primase/polymerase</fullName>
    </submittedName>
</protein>
<comment type="caution">
    <text evidence="2">The sequence shown here is derived from an EMBL/GenBank/DDBJ whole genome shotgun (WGS) entry which is preliminary data.</text>
</comment>
<organism evidence="2 3">
    <name type="scientific">Streptomyces gossypii</name>
    <dbReference type="NCBI Taxonomy" id="2883101"/>
    <lineage>
        <taxon>Bacteria</taxon>
        <taxon>Bacillati</taxon>
        <taxon>Actinomycetota</taxon>
        <taxon>Actinomycetes</taxon>
        <taxon>Kitasatosporales</taxon>
        <taxon>Streptomycetaceae</taxon>
        <taxon>Streptomyces</taxon>
    </lineage>
</organism>
<dbReference type="Proteomes" id="UP001156389">
    <property type="component" value="Unassembled WGS sequence"/>
</dbReference>
<dbReference type="EMBL" id="JAJAGO010000006">
    <property type="protein sequence ID" value="MCT2591187.1"/>
    <property type="molecule type" value="Genomic_DNA"/>
</dbReference>